<dbReference type="RefSeq" id="WP_103704205.1">
    <property type="nucleotide sequence ID" value="NZ_PQGA01000004.1"/>
</dbReference>
<evidence type="ECO:0000313" key="2">
    <source>
        <dbReference type="Proteomes" id="UP000237381"/>
    </source>
</evidence>
<evidence type="ECO:0000313" key="1">
    <source>
        <dbReference type="EMBL" id="POR52797.1"/>
    </source>
</evidence>
<accession>A0A2S4MEE7</accession>
<name>A0A2S4MEE7_9BURK</name>
<comment type="caution">
    <text evidence="1">The sequence shown here is derived from an EMBL/GenBank/DDBJ whole genome shotgun (WGS) entry which is preliminary data.</text>
</comment>
<protein>
    <submittedName>
        <fullName evidence="1">Uncharacterized protein</fullName>
    </submittedName>
</protein>
<sequence length="144" mass="15761">MKTIFIFRDSRATDPRPCIAALGEDAGIFARVEFAGGTQDHVQYAFGCTHTLPFDIRACVSEPLNSTRTGLFAAYDRAYGAGNWIPLWLDAPETNAAWRKAMQQFRSRQSQSCIGNVPFSDAGLARILDAIANAPDIAANRVVH</sequence>
<organism evidence="1 2">
    <name type="scientific">Paraburkholderia eburnea</name>
    <dbReference type="NCBI Taxonomy" id="1189126"/>
    <lineage>
        <taxon>Bacteria</taxon>
        <taxon>Pseudomonadati</taxon>
        <taxon>Pseudomonadota</taxon>
        <taxon>Betaproteobacteria</taxon>
        <taxon>Burkholderiales</taxon>
        <taxon>Burkholderiaceae</taxon>
        <taxon>Paraburkholderia</taxon>
    </lineage>
</organism>
<dbReference type="AlphaFoldDB" id="A0A2S4MEE7"/>
<dbReference type="OrthoDB" id="9093786at2"/>
<keyword evidence="2" id="KW-1185">Reference proteome</keyword>
<dbReference type="EMBL" id="PQGA01000004">
    <property type="protein sequence ID" value="POR52797.1"/>
    <property type="molecule type" value="Genomic_DNA"/>
</dbReference>
<dbReference type="Proteomes" id="UP000237381">
    <property type="component" value="Unassembled WGS sequence"/>
</dbReference>
<reference evidence="1 2" key="1">
    <citation type="submission" date="2018-01" db="EMBL/GenBank/DDBJ databases">
        <title>Genomic Encyclopedia of Type Strains, Phase III (KMG-III): the genomes of soil and plant-associated and newly described type strains.</title>
        <authorList>
            <person name="Whitman W."/>
        </authorList>
    </citation>
    <scope>NUCLEOTIDE SEQUENCE [LARGE SCALE GENOMIC DNA]</scope>
    <source>
        <strain evidence="1 2">JCM 18070</strain>
    </source>
</reference>
<gene>
    <name evidence="1" type="ORF">B0G62_10494</name>
</gene>
<proteinExistence type="predicted"/>